<name>E2C3J6_HARSA</name>
<protein>
    <submittedName>
        <fullName evidence="1">Uncharacterized protein FLJ37770</fullName>
    </submittedName>
</protein>
<reference evidence="1 2" key="1">
    <citation type="journal article" date="2010" name="Science">
        <title>Genomic comparison of the ants Camponotus floridanus and Harpegnathos saltator.</title>
        <authorList>
            <person name="Bonasio R."/>
            <person name="Zhang G."/>
            <person name="Ye C."/>
            <person name="Mutti N.S."/>
            <person name="Fang X."/>
            <person name="Qin N."/>
            <person name="Donahue G."/>
            <person name="Yang P."/>
            <person name="Li Q."/>
            <person name="Li C."/>
            <person name="Zhang P."/>
            <person name="Huang Z."/>
            <person name="Berger S.L."/>
            <person name="Reinberg D."/>
            <person name="Wang J."/>
            <person name="Liebig J."/>
        </authorList>
    </citation>
    <scope>NUCLEOTIDE SEQUENCE [LARGE SCALE GENOMIC DNA]</scope>
    <source>
        <strain evidence="1 2">R22 G/1</strain>
    </source>
</reference>
<dbReference type="STRING" id="610380.E2C3J6"/>
<sequence>ISRRVCLKFCVKNGIKCSEASEMLRKSPLGTTLRMSQPRVYKWQKRFQEGREDIEDDARSGRP</sequence>
<keyword evidence="2" id="KW-1185">Reference proteome</keyword>
<evidence type="ECO:0000313" key="1">
    <source>
        <dbReference type="EMBL" id="EFN77534.1"/>
    </source>
</evidence>
<evidence type="ECO:0000313" key="2">
    <source>
        <dbReference type="Proteomes" id="UP000008237"/>
    </source>
</evidence>
<proteinExistence type="predicted"/>
<feature type="non-terminal residue" evidence="1">
    <location>
        <position position="63"/>
    </location>
</feature>
<accession>E2C3J6</accession>
<dbReference type="EMBL" id="GL452320">
    <property type="protein sequence ID" value="EFN77534.1"/>
    <property type="molecule type" value="Genomic_DNA"/>
</dbReference>
<dbReference type="AlphaFoldDB" id="E2C3J6"/>
<dbReference type="InParanoid" id="E2C3J6"/>
<dbReference type="OrthoDB" id="10033972at2759"/>
<organism evidence="2">
    <name type="scientific">Harpegnathos saltator</name>
    <name type="common">Jerdon's jumping ant</name>
    <dbReference type="NCBI Taxonomy" id="610380"/>
    <lineage>
        <taxon>Eukaryota</taxon>
        <taxon>Metazoa</taxon>
        <taxon>Ecdysozoa</taxon>
        <taxon>Arthropoda</taxon>
        <taxon>Hexapoda</taxon>
        <taxon>Insecta</taxon>
        <taxon>Pterygota</taxon>
        <taxon>Neoptera</taxon>
        <taxon>Endopterygota</taxon>
        <taxon>Hymenoptera</taxon>
        <taxon>Apocrita</taxon>
        <taxon>Aculeata</taxon>
        <taxon>Formicoidea</taxon>
        <taxon>Formicidae</taxon>
        <taxon>Ponerinae</taxon>
        <taxon>Ponerini</taxon>
        <taxon>Harpegnathos</taxon>
    </lineage>
</organism>
<feature type="non-terminal residue" evidence="1">
    <location>
        <position position="1"/>
    </location>
</feature>
<dbReference type="Proteomes" id="UP000008237">
    <property type="component" value="Unassembled WGS sequence"/>
</dbReference>
<dbReference type="OMA" id="MEQRICI"/>
<gene>
    <name evidence="1" type="ORF">EAI_11547</name>
</gene>